<keyword evidence="5" id="KW-1185">Reference proteome</keyword>
<evidence type="ECO:0000259" key="4">
    <source>
        <dbReference type="SMART" id="SM00822"/>
    </source>
</evidence>
<dbReference type="SMART" id="SM00822">
    <property type="entry name" value="PKS_KR"/>
    <property type="match status" value="1"/>
</dbReference>
<evidence type="ECO:0000256" key="1">
    <source>
        <dbReference type="ARBA" id="ARBA00006484"/>
    </source>
</evidence>
<feature type="domain" description="Ketoreductase" evidence="4">
    <location>
        <begin position="98"/>
        <end position="282"/>
    </location>
</feature>
<evidence type="ECO:0000256" key="2">
    <source>
        <dbReference type="ARBA" id="ARBA00023002"/>
    </source>
</evidence>
<proteinExistence type="inferred from homology"/>
<dbReference type="InterPro" id="IPR002347">
    <property type="entry name" value="SDR_fam"/>
</dbReference>
<dbReference type="GO" id="GO:0016491">
    <property type="term" value="F:oxidoreductase activity"/>
    <property type="evidence" value="ECO:0007669"/>
    <property type="project" value="UniProtKB-KW"/>
</dbReference>
<dbReference type="AlphaFoldDB" id="A0A1I7WST5"/>
<sequence length="317" mass="34600">MPEPDVIKSVRSLFPGSKDKKGESIIASISTHIDNLQNKSPPFQMAVGGGAGLCTGYLFTRGSKATATILGVSLVFSRLVGHLLPGPHHLPTLHFKDKTVLITGASSGLGASLAFELYKSGAKLILTARRVENLKELCESLKRRHTSNPYEPEYRHLDITNISDVESLRSLAIDGSTIHVLINNSGISMRGSVVDTPVSIHKQLMETNYFGHVAVTRALLSAIPDEGCIIATSSVQGKLPVPYRSAYTASKHAFQAFFDTLRCESRPQLHILVVSAGYINTGFGSRALDTEGRPIGEEDENQRRVKYIVFKWVFLVI</sequence>
<protein>
    <submittedName>
        <fullName evidence="6">NAD(P)-binding protein</fullName>
    </submittedName>
</protein>
<organism evidence="5 6">
    <name type="scientific">Heterorhabditis bacteriophora</name>
    <name type="common">Entomopathogenic nematode worm</name>
    <dbReference type="NCBI Taxonomy" id="37862"/>
    <lineage>
        <taxon>Eukaryota</taxon>
        <taxon>Metazoa</taxon>
        <taxon>Ecdysozoa</taxon>
        <taxon>Nematoda</taxon>
        <taxon>Chromadorea</taxon>
        <taxon>Rhabditida</taxon>
        <taxon>Rhabditina</taxon>
        <taxon>Rhabditomorpha</taxon>
        <taxon>Strongyloidea</taxon>
        <taxon>Heterorhabditidae</taxon>
        <taxon>Heterorhabditis</taxon>
    </lineage>
</organism>
<dbReference type="GO" id="GO:0016020">
    <property type="term" value="C:membrane"/>
    <property type="evidence" value="ECO:0007669"/>
    <property type="project" value="TreeGrafter"/>
</dbReference>
<dbReference type="PRINTS" id="PR00081">
    <property type="entry name" value="GDHRDH"/>
</dbReference>
<evidence type="ECO:0000313" key="6">
    <source>
        <dbReference type="WBParaSite" id="Hba_08205"/>
    </source>
</evidence>
<comment type="similarity">
    <text evidence="1 3">Belongs to the short-chain dehydrogenases/reductases (SDR) family.</text>
</comment>
<dbReference type="Proteomes" id="UP000095283">
    <property type="component" value="Unplaced"/>
</dbReference>
<dbReference type="PANTHER" id="PTHR44196">
    <property type="entry name" value="DEHYDROGENASE/REDUCTASE SDR FAMILY MEMBER 7B"/>
    <property type="match status" value="1"/>
</dbReference>
<evidence type="ECO:0000256" key="3">
    <source>
        <dbReference type="RuleBase" id="RU000363"/>
    </source>
</evidence>
<reference evidence="6" key="1">
    <citation type="submission" date="2016-11" db="UniProtKB">
        <authorList>
            <consortium name="WormBaseParasite"/>
        </authorList>
    </citation>
    <scope>IDENTIFICATION</scope>
</reference>
<dbReference type="PRINTS" id="PR00080">
    <property type="entry name" value="SDRFAMILY"/>
</dbReference>
<dbReference type="InterPro" id="IPR057326">
    <property type="entry name" value="KR_dom"/>
</dbReference>
<dbReference type="Pfam" id="PF00106">
    <property type="entry name" value="adh_short"/>
    <property type="match status" value="1"/>
</dbReference>
<dbReference type="WBParaSite" id="Hba_08205">
    <property type="protein sequence ID" value="Hba_08205"/>
    <property type="gene ID" value="Hba_08205"/>
</dbReference>
<dbReference type="Gene3D" id="3.40.50.720">
    <property type="entry name" value="NAD(P)-binding Rossmann-like Domain"/>
    <property type="match status" value="1"/>
</dbReference>
<evidence type="ECO:0000313" key="5">
    <source>
        <dbReference type="Proteomes" id="UP000095283"/>
    </source>
</evidence>
<dbReference type="SUPFAM" id="SSF51735">
    <property type="entry name" value="NAD(P)-binding Rossmann-fold domains"/>
    <property type="match status" value="1"/>
</dbReference>
<dbReference type="InterPro" id="IPR036291">
    <property type="entry name" value="NAD(P)-bd_dom_sf"/>
</dbReference>
<name>A0A1I7WST5_HETBA</name>
<keyword evidence="2" id="KW-0560">Oxidoreductase</keyword>
<accession>A0A1I7WST5</accession>
<dbReference type="PANTHER" id="PTHR44196:SF1">
    <property type="entry name" value="DEHYDROGENASE_REDUCTASE SDR FAMILY MEMBER 7B"/>
    <property type="match status" value="1"/>
</dbReference>